<evidence type="ECO:0000256" key="5">
    <source>
        <dbReference type="HAMAP-Rule" id="MF_00182"/>
    </source>
</evidence>
<comment type="function">
    <text evidence="5">Attaches a formyl group to the free amino group of methionyl-tRNA(fMet). The formyl group appears to play a dual role in the initiator identity of N-formylmethionyl-tRNA by promoting its recognition by IF2 and preventing the misappropriation of this tRNA by the elongation apparatus.</text>
</comment>
<dbReference type="InterPro" id="IPR036477">
    <property type="entry name" value="Formyl_transf_N_sf"/>
</dbReference>
<evidence type="ECO:0000256" key="2">
    <source>
        <dbReference type="ARBA" id="ARBA00012261"/>
    </source>
</evidence>
<name>E1YDP4_9BACT</name>
<protein>
    <recommendedName>
        <fullName evidence="2 5">Methionyl-tRNA formyltransferase</fullName>
        <ecNumber evidence="2 5">2.1.2.9</ecNumber>
    </recommendedName>
</protein>
<dbReference type="Gene3D" id="3.40.50.12230">
    <property type="match status" value="1"/>
</dbReference>
<dbReference type="CDD" id="cd08704">
    <property type="entry name" value="Met_tRNA_FMT_C"/>
    <property type="match status" value="1"/>
</dbReference>
<dbReference type="GO" id="GO:0005829">
    <property type="term" value="C:cytosol"/>
    <property type="evidence" value="ECO:0007669"/>
    <property type="project" value="TreeGrafter"/>
</dbReference>
<comment type="catalytic activity">
    <reaction evidence="5">
        <text>L-methionyl-tRNA(fMet) + (6R)-10-formyltetrahydrofolate = N-formyl-L-methionyl-tRNA(fMet) + (6S)-5,6,7,8-tetrahydrofolate + H(+)</text>
        <dbReference type="Rhea" id="RHEA:24380"/>
        <dbReference type="Rhea" id="RHEA-COMP:9952"/>
        <dbReference type="Rhea" id="RHEA-COMP:9953"/>
        <dbReference type="ChEBI" id="CHEBI:15378"/>
        <dbReference type="ChEBI" id="CHEBI:57453"/>
        <dbReference type="ChEBI" id="CHEBI:78530"/>
        <dbReference type="ChEBI" id="CHEBI:78844"/>
        <dbReference type="ChEBI" id="CHEBI:195366"/>
        <dbReference type="EC" id="2.1.2.9"/>
    </reaction>
</comment>
<dbReference type="HAMAP" id="MF_00182">
    <property type="entry name" value="Formyl_trans"/>
    <property type="match status" value="1"/>
</dbReference>
<gene>
    <name evidence="5" type="primary">fmt</name>
    <name evidence="8" type="ORF">N47_G40120</name>
</gene>
<dbReference type="InterPro" id="IPR044135">
    <property type="entry name" value="Met-tRNA-FMT_C"/>
</dbReference>
<evidence type="ECO:0000259" key="6">
    <source>
        <dbReference type="Pfam" id="PF00551"/>
    </source>
</evidence>
<dbReference type="GO" id="GO:0004479">
    <property type="term" value="F:methionyl-tRNA formyltransferase activity"/>
    <property type="evidence" value="ECO:0007669"/>
    <property type="project" value="UniProtKB-UniRule"/>
</dbReference>
<evidence type="ECO:0000256" key="3">
    <source>
        <dbReference type="ARBA" id="ARBA00022679"/>
    </source>
</evidence>
<feature type="domain" description="Formyl transferase C-terminal" evidence="7">
    <location>
        <begin position="220"/>
        <end position="316"/>
    </location>
</feature>
<reference evidence="8" key="1">
    <citation type="journal article" date="2011" name="Environ. Microbiol.">
        <title>Genomic insights into the metabolic potential of the polycyclic aromatic hydrocarbon degrading sulfate-reducing Deltaproteobacterium N47.</title>
        <authorList>
            <person name="Bergmann F."/>
            <person name="Selesi D."/>
            <person name="Weinmaier T."/>
            <person name="Tischler P."/>
            <person name="Rattei T."/>
            <person name="Meckenstock R.U."/>
        </authorList>
    </citation>
    <scope>NUCLEOTIDE SEQUENCE</scope>
</reference>
<dbReference type="SUPFAM" id="SSF50486">
    <property type="entry name" value="FMT C-terminal domain-like"/>
    <property type="match status" value="1"/>
</dbReference>
<evidence type="ECO:0000256" key="1">
    <source>
        <dbReference type="ARBA" id="ARBA00010699"/>
    </source>
</evidence>
<dbReference type="InterPro" id="IPR002376">
    <property type="entry name" value="Formyl_transf_N"/>
</dbReference>
<dbReference type="AlphaFoldDB" id="E1YDP4"/>
<dbReference type="EMBL" id="FR695868">
    <property type="protein sequence ID" value="CBX28688.1"/>
    <property type="molecule type" value="Genomic_DNA"/>
</dbReference>
<proteinExistence type="inferred from homology"/>
<dbReference type="InterPro" id="IPR005794">
    <property type="entry name" value="Fmt"/>
</dbReference>
<sequence length="325" mass="35531">MKDTLRSNRKKMSPEKQRIIFMGTPDFAVPSLTALNKMGCEVVLVVTQPDRPKGRGRKVVYSPVKQTALELGYSIAQPASVKTSEFFDLINSCTPDLFVVIAFGHILPKNILAIPKQGAINLHASLLPKYRGPAPIQWAVINRENKTGITAMLMDQGLDTGDILMTSEIDISSKDTSSLLHDRLALAASDLLIKTLSGLEANTLTPVPQDNSLATYAPLLKKKDGRIDWSKSAEDIEAFIRGINPWPGAFTMNGEKRLKIFAADVIASSIKQPPGTVVGETREHLFVATGKDLLSIKEIQEESGKRHNIKDYLCGCNIRPGTILG</sequence>
<feature type="domain" description="Formyl transferase N-terminal" evidence="6">
    <location>
        <begin position="18"/>
        <end position="195"/>
    </location>
</feature>
<dbReference type="InterPro" id="IPR041711">
    <property type="entry name" value="Met-tRNA-FMT_N"/>
</dbReference>
<evidence type="ECO:0000256" key="4">
    <source>
        <dbReference type="ARBA" id="ARBA00022917"/>
    </source>
</evidence>
<evidence type="ECO:0000259" key="7">
    <source>
        <dbReference type="Pfam" id="PF02911"/>
    </source>
</evidence>
<organism evidence="8">
    <name type="scientific">uncultured Desulfobacterium sp</name>
    <dbReference type="NCBI Taxonomy" id="201089"/>
    <lineage>
        <taxon>Bacteria</taxon>
        <taxon>Pseudomonadati</taxon>
        <taxon>Thermodesulfobacteriota</taxon>
        <taxon>Desulfobacteria</taxon>
        <taxon>Desulfobacterales</taxon>
        <taxon>Desulfobacteriaceae</taxon>
        <taxon>Desulfobacterium</taxon>
        <taxon>environmental samples</taxon>
    </lineage>
</organism>
<keyword evidence="3 5" id="KW-0808">Transferase</keyword>
<dbReference type="EC" id="2.1.2.9" evidence="2 5"/>
<dbReference type="InterPro" id="IPR005793">
    <property type="entry name" value="Formyl_trans_C"/>
</dbReference>
<dbReference type="Pfam" id="PF00551">
    <property type="entry name" value="Formyl_trans_N"/>
    <property type="match status" value="1"/>
</dbReference>
<keyword evidence="4 5" id="KW-0648">Protein biosynthesis</keyword>
<dbReference type="InterPro" id="IPR011034">
    <property type="entry name" value="Formyl_transferase-like_C_sf"/>
</dbReference>
<feature type="binding site" evidence="5">
    <location>
        <begin position="125"/>
        <end position="128"/>
    </location>
    <ligand>
        <name>(6S)-5,6,7,8-tetrahydrofolate</name>
        <dbReference type="ChEBI" id="CHEBI:57453"/>
    </ligand>
</feature>
<dbReference type="Pfam" id="PF02911">
    <property type="entry name" value="Formyl_trans_C"/>
    <property type="match status" value="1"/>
</dbReference>
<dbReference type="FunFam" id="3.40.50.12230:FF:000001">
    <property type="entry name" value="Methionyl-tRNA formyltransferase"/>
    <property type="match status" value="1"/>
</dbReference>
<dbReference type="PANTHER" id="PTHR11138">
    <property type="entry name" value="METHIONYL-TRNA FORMYLTRANSFERASE"/>
    <property type="match status" value="1"/>
</dbReference>
<dbReference type="CDD" id="cd08646">
    <property type="entry name" value="FMT_core_Met-tRNA-FMT_N"/>
    <property type="match status" value="1"/>
</dbReference>
<dbReference type="SUPFAM" id="SSF53328">
    <property type="entry name" value="Formyltransferase"/>
    <property type="match status" value="1"/>
</dbReference>
<comment type="similarity">
    <text evidence="1 5">Belongs to the Fmt family.</text>
</comment>
<dbReference type="NCBIfam" id="TIGR00460">
    <property type="entry name" value="fmt"/>
    <property type="match status" value="1"/>
</dbReference>
<accession>E1YDP4</accession>
<evidence type="ECO:0000313" key="8">
    <source>
        <dbReference type="EMBL" id="CBX28688.1"/>
    </source>
</evidence>
<dbReference type="PANTHER" id="PTHR11138:SF5">
    <property type="entry name" value="METHIONYL-TRNA FORMYLTRANSFERASE, MITOCHONDRIAL"/>
    <property type="match status" value="1"/>
</dbReference>